<dbReference type="GO" id="GO:0008233">
    <property type="term" value="F:peptidase activity"/>
    <property type="evidence" value="ECO:0007669"/>
    <property type="project" value="UniProtKB-KW"/>
</dbReference>
<evidence type="ECO:0000256" key="1">
    <source>
        <dbReference type="SAM" id="MobiDB-lite"/>
    </source>
</evidence>
<evidence type="ECO:0000313" key="4">
    <source>
        <dbReference type="Proteomes" id="UP000652074"/>
    </source>
</evidence>
<keyword evidence="3" id="KW-0645">Protease</keyword>
<dbReference type="RefSeq" id="WP_211162287.1">
    <property type="nucleotide sequence ID" value="NZ_WTVR01000099.1"/>
</dbReference>
<evidence type="ECO:0000259" key="2">
    <source>
        <dbReference type="Pfam" id="PF12221"/>
    </source>
</evidence>
<evidence type="ECO:0000313" key="3">
    <source>
        <dbReference type="EMBL" id="NMF91584.1"/>
    </source>
</evidence>
<keyword evidence="4" id="KW-1185">Reference proteome</keyword>
<feature type="compositionally biased region" description="Basic and acidic residues" evidence="1">
    <location>
        <begin position="15"/>
        <end position="25"/>
    </location>
</feature>
<comment type="caution">
    <text evidence="3">The sequence shown here is derived from an EMBL/GenBank/DDBJ whole genome shotgun (WGS) entry which is preliminary data.</text>
</comment>
<feature type="non-terminal residue" evidence="3">
    <location>
        <position position="61"/>
    </location>
</feature>
<sequence>MSLNDPRWGNNQGNGDDKRGDDRRGGNQGPPDLEDLWRDFNQRLSGMLGGKRGPRGGGGGD</sequence>
<organism evidence="3 4">
    <name type="scientific">Aromatoleum petrolei</name>
    <dbReference type="NCBI Taxonomy" id="76116"/>
    <lineage>
        <taxon>Bacteria</taxon>
        <taxon>Pseudomonadati</taxon>
        <taxon>Pseudomonadota</taxon>
        <taxon>Betaproteobacteria</taxon>
        <taxon>Rhodocyclales</taxon>
        <taxon>Rhodocyclaceae</taxon>
        <taxon>Aromatoleum</taxon>
    </lineage>
</organism>
<gene>
    <name evidence="3" type="ORF">GPA26_24290</name>
</gene>
<feature type="domain" description="Menbrane protein HflK N-terminal" evidence="2">
    <location>
        <begin position="1"/>
        <end position="51"/>
    </location>
</feature>
<accession>A0ABX1N011</accession>
<dbReference type="GO" id="GO:0006508">
    <property type="term" value="P:proteolysis"/>
    <property type="evidence" value="ECO:0007669"/>
    <property type="project" value="UniProtKB-KW"/>
</dbReference>
<dbReference type="EMBL" id="WTVR01000099">
    <property type="protein sequence ID" value="NMF91584.1"/>
    <property type="molecule type" value="Genomic_DNA"/>
</dbReference>
<reference evidence="3 4" key="1">
    <citation type="submission" date="2019-12" db="EMBL/GenBank/DDBJ databases">
        <title>Comparative genomics gives insights into the taxonomy of the Azoarcus-Aromatoleum group and reveals separate origins of nif in the plant-associated Azoarcus and non-plant-associated Aromatoleum sub-groups.</title>
        <authorList>
            <person name="Lafos M."/>
            <person name="Maluk M."/>
            <person name="Batista M."/>
            <person name="Junghare M."/>
            <person name="Carmona M."/>
            <person name="Faoro H."/>
            <person name="Cruz L.M."/>
            <person name="Battistoni F."/>
            <person name="De Souza E."/>
            <person name="Pedrosa F."/>
            <person name="Chen W.-M."/>
            <person name="Poole P.S."/>
            <person name="Dixon R.A."/>
            <person name="James E.K."/>
        </authorList>
    </citation>
    <scope>NUCLEOTIDE SEQUENCE [LARGE SCALE GENOMIC DNA]</scope>
    <source>
        <strain evidence="3 4">ToN1</strain>
    </source>
</reference>
<protein>
    <submittedName>
        <fullName evidence="3">Protease modulator HflK</fullName>
    </submittedName>
</protein>
<dbReference type="Proteomes" id="UP000652074">
    <property type="component" value="Unassembled WGS sequence"/>
</dbReference>
<proteinExistence type="predicted"/>
<dbReference type="Pfam" id="PF12221">
    <property type="entry name" value="HflK_N"/>
    <property type="match status" value="1"/>
</dbReference>
<feature type="compositionally biased region" description="Gly residues" evidence="1">
    <location>
        <begin position="47"/>
        <end position="61"/>
    </location>
</feature>
<name>A0ABX1N011_9RHOO</name>
<dbReference type="InterPro" id="IPR020980">
    <property type="entry name" value="Membrane_HflK_N"/>
</dbReference>
<keyword evidence="3" id="KW-0378">Hydrolase</keyword>
<feature type="region of interest" description="Disordered" evidence="1">
    <location>
        <begin position="1"/>
        <end position="61"/>
    </location>
</feature>